<keyword evidence="2" id="KW-1185">Reference proteome</keyword>
<protein>
    <submittedName>
        <fullName evidence="1">Uncharacterized protein</fullName>
    </submittedName>
</protein>
<evidence type="ECO:0000313" key="1">
    <source>
        <dbReference type="EMBL" id="CAH2096771.1"/>
    </source>
</evidence>
<dbReference type="EMBL" id="CAKOGL010000017">
    <property type="protein sequence ID" value="CAH2096771.1"/>
    <property type="molecule type" value="Genomic_DNA"/>
</dbReference>
<dbReference type="AlphaFoldDB" id="A0AAU9UFX5"/>
<proteinExistence type="predicted"/>
<accession>A0AAU9UFX5</accession>
<dbReference type="Gene3D" id="3.10.10.10">
    <property type="entry name" value="HIV Type 1 Reverse Transcriptase, subunit A, domain 1"/>
    <property type="match status" value="1"/>
</dbReference>
<dbReference type="SUPFAM" id="SSF56672">
    <property type="entry name" value="DNA/RNA polymerases"/>
    <property type="match status" value="1"/>
</dbReference>
<reference evidence="1" key="1">
    <citation type="submission" date="2022-03" db="EMBL/GenBank/DDBJ databases">
        <authorList>
            <person name="Tunstrom K."/>
        </authorList>
    </citation>
    <scope>NUCLEOTIDE SEQUENCE</scope>
</reference>
<name>A0AAU9UFX5_EUPED</name>
<organism evidence="1 2">
    <name type="scientific">Euphydryas editha</name>
    <name type="common">Edith's checkerspot</name>
    <dbReference type="NCBI Taxonomy" id="104508"/>
    <lineage>
        <taxon>Eukaryota</taxon>
        <taxon>Metazoa</taxon>
        <taxon>Ecdysozoa</taxon>
        <taxon>Arthropoda</taxon>
        <taxon>Hexapoda</taxon>
        <taxon>Insecta</taxon>
        <taxon>Pterygota</taxon>
        <taxon>Neoptera</taxon>
        <taxon>Endopterygota</taxon>
        <taxon>Lepidoptera</taxon>
        <taxon>Glossata</taxon>
        <taxon>Ditrysia</taxon>
        <taxon>Papilionoidea</taxon>
        <taxon>Nymphalidae</taxon>
        <taxon>Nymphalinae</taxon>
        <taxon>Euphydryas</taxon>
    </lineage>
</organism>
<evidence type="ECO:0000313" key="2">
    <source>
        <dbReference type="Proteomes" id="UP001153954"/>
    </source>
</evidence>
<comment type="caution">
    <text evidence="1">The sequence shown here is derived from an EMBL/GenBank/DDBJ whole genome shotgun (WGS) entry which is preliminary data.</text>
</comment>
<dbReference type="GO" id="GO:0071897">
    <property type="term" value="P:DNA biosynthetic process"/>
    <property type="evidence" value="ECO:0007669"/>
    <property type="project" value="UniProtKB-ARBA"/>
</dbReference>
<dbReference type="InterPro" id="IPR043502">
    <property type="entry name" value="DNA/RNA_pol_sf"/>
</dbReference>
<sequence length="132" mass="15162">MTKEKLLLEMGRTIDIGTLLDLIAAGLPDFILNIIDKEALQDTADLFNEVSKFEYMDKYDIGSVDGYEARIDLLVDKYCSKRPYRCTIEDKKEIKKDTLDTKLIEESYSPYAAPVTLALKKEKNRKSRLCID</sequence>
<gene>
    <name evidence="1" type="ORF">EEDITHA_LOCUS12072</name>
</gene>
<dbReference type="Proteomes" id="UP001153954">
    <property type="component" value="Unassembled WGS sequence"/>
</dbReference>